<dbReference type="Proteomes" id="UP000185841">
    <property type="component" value="Unassembled WGS sequence"/>
</dbReference>
<proteinExistence type="predicted"/>
<evidence type="ECO:0000313" key="2">
    <source>
        <dbReference type="Proteomes" id="UP000185841"/>
    </source>
</evidence>
<protein>
    <submittedName>
        <fullName evidence="1">Putative motility protein</fullName>
    </submittedName>
</protein>
<dbReference type="Pfam" id="PF14070">
    <property type="entry name" value="YjfB_motility"/>
    <property type="match status" value="1"/>
</dbReference>
<accession>A0A1N6P963</accession>
<evidence type="ECO:0000313" key="1">
    <source>
        <dbReference type="EMBL" id="SIQ00797.1"/>
    </source>
</evidence>
<organism evidence="1 2">
    <name type="scientific">Aquipseudomonas alcaligenes</name>
    <name type="common">Pseudomonas alcaligenes</name>
    <dbReference type="NCBI Taxonomy" id="43263"/>
    <lineage>
        <taxon>Bacteria</taxon>
        <taxon>Pseudomonadati</taxon>
        <taxon>Pseudomonadota</taxon>
        <taxon>Gammaproteobacteria</taxon>
        <taxon>Pseudomonadales</taxon>
        <taxon>Pseudomonadaceae</taxon>
        <taxon>Aquipseudomonas</taxon>
    </lineage>
</organism>
<name>A0A1N6P963_AQUAC</name>
<dbReference type="AlphaFoldDB" id="A0A1N6P963"/>
<reference evidence="1 2" key="1">
    <citation type="submission" date="2017-01" db="EMBL/GenBank/DDBJ databases">
        <authorList>
            <person name="Mah S.A."/>
            <person name="Swanson W.J."/>
            <person name="Moy G.W."/>
            <person name="Vacquier V.D."/>
        </authorList>
    </citation>
    <scope>NUCLEOTIDE SEQUENCE [LARGE SCALE GENOMIC DNA]</scope>
    <source>
        <strain evidence="1 2">RU36E</strain>
    </source>
</reference>
<dbReference type="RefSeq" id="WP_076424375.1">
    <property type="nucleotide sequence ID" value="NZ_FTMP01000001.1"/>
</dbReference>
<gene>
    <name evidence="1" type="ORF">SAMN05878282_101848</name>
</gene>
<dbReference type="EMBL" id="FTMP01000001">
    <property type="protein sequence ID" value="SIQ00797.1"/>
    <property type="molecule type" value="Genomic_DNA"/>
</dbReference>
<sequence>MELSPRQISSQAAAQASALASLMLLRKTLELQAASTANLMQTVAPSVPASNPANLGNSIDVMA</sequence>
<dbReference type="InterPro" id="IPR025906">
    <property type="entry name" value="YjfB_motility"/>
</dbReference>